<protein>
    <submittedName>
        <fullName evidence="15">Protein tiptop-like</fullName>
    </submittedName>
</protein>
<keyword evidence="6 12" id="KW-0863">Zinc-finger</keyword>
<feature type="region of interest" description="Disordered" evidence="13">
    <location>
        <begin position="505"/>
        <end position="524"/>
    </location>
</feature>
<dbReference type="GO" id="GO:0008270">
    <property type="term" value="F:zinc ion binding"/>
    <property type="evidence" value="ECO:0007669"/>
    <property type="project" value="UniProtKB-KW"/>
</dbReference>
<feature type="region of interest" description="Disordered" evidence="13">
    <location>
        <begin position="315"/>
        <end position="356"/>
    </location>
</feature>
<dbReference type="SUPFAM" id="SSF57667">
    <property type="entry name" value="beta-beta-alpha zinc fingers"/>
    <property type="match status" value="1"/>
</dbReference>
<feature type="compositionally biased region" description="Basic and acidic residues" evidence="13">
    <location>
        <begin position="219"/>
        <end position="229"/>
    </location>
</feature>
<feature type="compositionally biased region" description="Basic and acidic residues" evidence="13">
    <location>
        <begin position="734"/>
        <end position="747"/>
    </location>
</feature>
<proteinExistence type="evidence at transcript level"/>
<feature type="region of interest" description="Disordered" evidence="13">
    <location>
        <begin position="970"/>
        <end position="989"/>
    </location>
</feature>
<dbReference type="Pfam" id="PF12756">
    <property type="entry name" value="zf-C2H2_2"/>
    <property type="match status" value="2"/>
</dbReference>
<dbReference type="GO" id="GO:0003677">
    <property type="term" value="F:DNA binding"/>
    <property type="evidence" value="ECO:0007669"/>
    <property type="project" value="UniProtKB-KW"/>
</dbReference>
<dbReference type="PANTHER" id="PTHR12487:SF7">
    <property type="entry name" value="PROTEIN TEASHIRT-RELATED"/>
    <property type="match status" value="1"/>
</dbReference>
<dbReference type="GO" id="GO:0005634">
    <property type="term" value="C:nucleus"/>
    <property type="evidence" value="ECO:0007669"/>
    <property type="project" value="TreeGrafter"/>
</dbReference>
<dbReference type="PROSITE" id="PS00028">
    <property type="entry name" value="ZINC_FINGER_C2H2_1"/>
    <property type="match status" value="4"/>
</dbReference>
<feature type="compositionally biased region" description="Polar residues" evidence="13">
    <location>
        <begin position="912"/>
        <end position="925"/>
    </location>
</feature>
<keyword evidence="10" id="KW-0804">Transcription</keyword>
<dbReference type="AlphaFoldDB" id="A0A6A7FUS4"/>
<keyword evidence="8" id="KW-0805">Transcription regulation</keyword>
<dbReference type="SMART" id="SM00355">
    <property type="entry name" value="ZnF_C2H2"/>
    <property type="match status" value="4"/>
</dbReference>
<keyword evidence="7" id="KW-0862">Zinc</keyword>
<feature type="compositionally biased region" description="Basic and acidic residues" evidence="13">
    <location>
        <begin position="564"/>
        <end position="604"/>
    </location>
</feature>
<keyword evidence="3" id="KW-0678">Repressor</keyword>
<feature type="region of interest" description="Disordered" evidence="13">
    <location>
        <begin position="1060"/>
        <end position="1107"/>
    </location>
</feature>
<feature type="region of interest" description="Disordered" evidence="13">
    <location>
        <begin position="672"/>
        <end position="779"/>
    </location>
</feature>
<feature type="region of interest" description="Disordered" evidence="13">
    <location>
        <begin position="195"/>
        <end position="229"/>
    </location>
</feature>
<feature type="domain" description="C2H2-type" evidence="14">
    <location>
        <begin position="288"/>
        <end position="314"/>
    </location>
</feature>
<dbReference type="InterPro" id="IPR041661">
    <property type="entry name" value="ZN622/Rei1/Reh1_Znf-C2H2"/>
</dbReference>
<evidence type="ECO:0000256" key="8">
    <source>
        <dbReference type="ARBA" id="ARBA00023015"/>
    </source>
</evidence>
<name>A0A6A7FUS4_9CRUS</name>
<evidence type="ECO:0000256" key="5">
    <source>
        <dbReference type="ARBA" id="ARBA00022737"/>
    </source>
</evidence>
<accession>A0A6A7FUS4</accession>
<feature type="domain" description="C2H2-type" evidence="14">
    <location>
        <begin position="386"/>
        <end position="410"/>
    </location>
</feature>
<keyword evidence="9" id="KW-0238">DNA-binding</keyword>
<keyword evidence="5" id="KW-0677">Repeat</keyword>
<feature type="compositionally biased region" description="Basic and acidic residues" evidence="13">
    <location>
        <begin position="1"/>
        <end position="19"/>
    </location>
</feature>
<keyword evidence="4" id="KW-0479">Metal-binding</keyword>
<feature type="compositionally biased region" description="Low complexity" evidence="13">
    <location>
        <begin position="975"/>
        <end position="988"/>
    </location>
</feature>
<comment type="similarity">
    <text evidence="1">Belongs to the teashirt C2H2-type zinc-finger protein family.</text>
</comment>
<evidence type="ECO:0000256" key="7">
    <source>
        <dbReference type="ARBA" id="ARBA00022833"/>
    </source>
</evidence>
<evidence type="ECO:0000256" key="11">
    <source>
        <dbReference type="ARBA" id="ARBA00023242"/>
    </source>
</evidence>
<feature type="region of interest" description="Disordered" evidence="13">
    <location>
        <begin position="554"/>
        <end position="610"/>
    </location>
</feature>
<dbReference type="InterPro" id="IPR027008">
    <property type="entry name" value="Teashirt_fam"/>
</dbReference>
<feature type="region of interest" description="Disordered" evidence="13">
    <location>
        <begin position="1"/>
        <end position="90"/>
    </location>
</feature>
<evidence type="ECO:0000259" key="14">
    <source>
        <dbReference type="PROSITE" id="PS50157"/>
    </source>
</evidence>
<evidence type="ECO:0000256" key="12">
    <source>
        <dbReference type="PROSITE-ProRule" id="PRU00042"/>
    </source>
</evidence>
<keyword evidence="11" id="KW-0539">Nucleus</keyword>
<evidence type="ECO:0000256" key="4">
    <source>
        <dbReference type="ARBA" id="ARBA00022723"/>
    </source>
</evidence>
<reference evidence="15" key="1">
    <citation type="submission" date="2017-11" db="EMBL/GenBank/DDBJ databases">
        <title>The sensing device of the deep-sea amphipod.</title>
        <authorList>
            <person name="Kobayashi H."/>
            <person name="Nagahama T."/>
            <person name="Arai W."/>
            <person name="Sasagawa Y."/>
            <person name="Umeda M."/>
            <person name="Hayashi T."/>
            <person name="Nikaido I."/>
            <person name="Watanabe H."/>
            <person name="Oguri K."/>
            <person name="Kitazato H."/>
            <person name="Fujioka K."/>
            <person name="Kido Y."/>
            <person name="Takami H."/>
        </authorList>
    </citation>
    <scope>NUCLEOTIDE SEQUENCE</scope>
    <source>
        <tissue evidence="15">Whole body</tissue>
    </source>
</reference>
<evidence type="ECO:0000313" key="15">
    <source>
        <dbReference type="EMBL" id="LAC21832.1"/>
    </source>
</evidence>
<feature type="region of interest" description="Disordered" evidence="13">
    <location>
        <begin position="893"/>
        <end position="936"/>
    </location>
</feature>
<feature type="domain" description="C2H2-type" evidence="14">
    <location>
        <begin position="440"/>
        <end position="469"/>
    </location>
</feature>
<evidence type="ECO:0000256" key="13">
    <source>
        <dbReference type="SAM" id="MobiDB-lite"/>
    </source>
</evidence>
<dbReference type="InterPro" id="IPR013087">
    <property type="entry name" value="Znf_C2H2_type"/>
</dbReference>
<dbReference type="EMBL" id="IACT01002561">
    <property type="protein sequence ID" value="LAC21832.1"/>
    <property type="molecule type" value="mRNA"/>
</dbReference>
<keyword evidence="2" id="KW-0217">Developmental protein</keyword>
<feature type="compositionally biased region" description="Basic and acidic residues" evidence="13">
    <location>
        <begin position="893"/>
        <end position="902"/>
    </location>
</feature>
<dbReference type="InterPro" id="IPR036236">
    <property type="entry name" value="Znf_C2H2_sf"/>
</dbReference>
<feature type="compositionally biased region" description="Low complexity" evidence="13">
    <location>
        <begin position="1073"/>
        <end position="1084"/>
    </location>
</feature>
<dbReference type="Gene3D" id="3.30.160.60">
    <property type="entry name" value="Classic Zinc Finger"/>
    <property type="match status" value="1"/>
</dbReference>
<evidence type="ECO:0000256" key="9">
    <source>
        <dbReference type="ARBA" id="ARBA00023125"/>
    </source>
</evidence>
<sequence>MPRRKQDCPKRMKWEEEARLAGQLRNGDEMDSPGSSPRHRRSSGSGASRDGMSPRASPRESLTPSPGGRYQRNSPNLALGSDSDADMNDFNFRRSPATMTHEDLLALTGKLSCRMSPNTGFKLGESPLDLSVPRKRAADALLEAAQAQGKMAMDMSRFGAWGIPLPPHLASAMALRPDLAAHGFNPDFNLWNGKSKPDSPKLSPFPMGIPAPSPSEASKALERMSELSRRGAEGALSTAASADFFRAGMGGLNAMGAMGSGGGSSGARANAWQSHWLSKGQDATRDVLKCVWCKASFTTLADLTTHMKEAKHCGVALPPPSSNMPPSMPPGRMGPGKPPNSSPGAGGSSSNDLVSNMKETMPLPRKLVRGQDVWLGKGAEQTKQILKCMWCGQSFKSLADMTRHMQQTQHYTNIISQEQIISWKSPEDKSSNQSHVSAVLTCKVCDQAFSSLKELSSHMVKLSHYKEHIMRSITESGSRRRQTREKRKKSLPVRKLLELERAQQDLKMAEGSQRSKESPGRISCEKCGDKIDTTLFVDHIRNCLGTSIRDDTVKSSMLSPDSDFGSRLDMSRDSDNEDKKTPDKSSSDSPKEAEADKERKENAKEPSVLSALEKLIEKSFDTRKSKPGSSSPLGSSILRRLGIDESTDYSKPLMEPHLMYNTFSRLHGGPPIPGSSSYNLPPSFGPDRDYMRGPEPIISPRIDSDMRDTFPRSPLRPGSRSGSRPTSAGSVTRDGSDRSLDMLRQDRASSILERTMTTENGTDHSDMERDSPASREEYASRDDIRARLGIHLNSNFRNLENSLLHKDAFSTNSQIRSPNTIDFNEKSDIKQEMPMTNGEESELDKRKDEIRVRNDIQIKDNLNIKKENADGEFPVKEEIRIKEELRVRDEFRERSVERDDPMMRNSPMGRITGTSPAASSRSGTPHSEAGSGRGQSAGGLGALAGLLGSTGGGGGGVTAHPLAALQKLCDKTETSPRSQQSSNSQQTSKPGSIIAFTWACNDAVTAENSMKCAFCDVPFVSKGAYRHHLSKMHFVKDGIISDNPNIKQNNMTLGGLHNNANNPSNIPLHNPHGNNNNNNNNMNGGERKLGQTNSPTPPQDDSPHSKFLKYTELAKQLSSK</sequence>
<feature type="compositionally biased region" description="Low complexity" evidence="13">
    <location>
        <begin position="43"/>
        <end position="53"/>
    </location>
</feature>
<dbReference type="PROSITE" id="PS50157">
    <property type="entry name" value="ZINC_FINGER_C2H2_2"/>
    <property type="match status" value="3"/>
</dbReference>
<dbReference type="GO" id="GO:0000981">
    <property type="term" value="F:DNA-binding transcription factor activity, RNA polymerase II-specific"/>
    <property type="evidence" value="ECO:0007669"/>
    <property type="project" value="TreeGrafter"/>
</dbReference>
<feature type="compositionally biased region" description="Low complexity" evidence="13">
    <location>
        <begin position="711"/>
        <end position="730"/>
    </location>
</feature>
<dbReference type="PANTHER" id="PTHR12487">
    <property type="entry name" value="TEASHIRT-RELATED"/>
    <property type="match status" value="1"/>
</dbReference>
<feature type="compositionally biased region" description="Basic and acidic residues" evidence="13">
    <location>
        <begin position="761"/>
        <end position="779"/>
    </location>
</feature>
<dbReference type="Pfam" id="PF13912">
    <property type="entry name" value="zf-C2H2_6"/>
    <property type="match status" value="1"/>
</dbReference>
<evidence type="ECO:0000256" key="3">
    <source>
        <dbReference type="ARBA" id="ARBA00022491"/>
    </source>
</evidence>
<evidence type="ECO:0000256" key="1">
    <source>
        <dbReference type="ARBA" id="ARBA00007158"/>
    </source>
</evidence>
<evidence type="ECO:0000256" key="6">
    <source>
        <dbReference type="ARBA" id="ARBA00022771"/>
    </source>
</evidence>
<organism evidence="15">
    <name type="scientific">Hirondellea gigas</name>
    <dbReference type="NCBI Taxonomy" id="1518452"/>
    <lineage>
        <taxon>Eukaryota</taxon>
        <taxon>Metazoa</taxon>
        <taxon>Ecdysozoa</taxon>
        <taxon>Arthropoda</taxon>
        <taxon>Crustacea</taxon>
        <taxon>Multicrustacea</taxon>
        <taxon>Malacostraca</taxon>
        <taxon>Eumalacostraca</taxon>
        <taxon>Peracarida</taxon>
        <taxon>Amphipoda</taxon>
        <taxon>Amphilochidea</taxon>
        <taxon>Lysianassida</taxon>
        <taxon>Lysianassidira</taxon>
        <taxon>Lysianassoidea</taxon>
        <taxon>Lysianassidae</taxon>
        <taxon>Hirondellea</taxon>
    </lineage>
</organism>
<evidence type="ECO:0000256" key="10">
    <source>
        <dbReference type="ARBA" id="ARBA00023163"/>
    </source>
</evidence>
<feature type="compositionally biased region" description="Pro residues" evidence="13">
    <location>
        <begin position="317"/>
        <end position="329"/>
    </location>
</feature>
<evidence type="ECO:0000256" key="2">
    <source>
        <dbReference type="ARBA" id="ARBA00022473"/>
    </source>
</evidence>